<gene>
    <name evidence="4" type="ORF">AMTR_s00135p00094680</name>
</gene>
<feature type="repeat" description="PPR" evidence="3">
    <location>
        <begin position="254"/>
        <end position="288"/>
    </location>
</feature>
<evidence type="ECO:0000313" key="4">
    <source>
        <dbReference type="EMBL" id="ERN02932.1"/>
    </source>
</evidence>
<dbReference type="PANTHER" id="PTHR45717">
    <property type="entry name" value="OS12G0527900 PROTEIN"/>
    <property type="match status" value="1"/>
</dbReference>
<dbReference type="SUPFAM" id="SSF48452">
    <property type="entry name" value="TPR-like"/>
    <property type="match status" value="1"/>
</dbReference>
<dbReference type="AlphaFoldDB" id="W1NZ90"/>
<proteinExistence type="inferred from homology"/>
<dbReference type="PROSITE" id="PS51375">
    <property type="entry name" value="PPR"/>
    <property type="match status" value="1"/>
</dbReference>
<evidence type="ECO:0000256" key="1">
    <source>
        <dbReference type="ARBA" id="ARBA00007626"/>
    </source>
</evidence>
<protein>
    <recommendedName>
        <fullName evidence="6">Pentacotripeptide-repeat region of PRORP domain-containing protein</fullName>
    </recommendedName>
</protein>
<evidence type="ECO:0008006" key="6">
    <source>
        <dbReference type="Google" id="ProtNLM"/>
    </source>
</evidence>
<dbReference type="Pfam" id="PF01535">
    <property type="entry name" value="PPR"/>
    <property type="match status" value="3"/>
</dbReference>
<keyword evidence="5" id="KW-1185">Reference proteome</keyword>
<comment type="similarity">
    <text evidence="1">Belongs to the PPR family. P subfamily.</text>
</comment>
<dbReference type="Proteomes" id="UP000017836">
    <property type="component" value="Unassembled WGS sequence"/>
</dbReference>
<keyword evidence="2" id="KW-0677">Repeat</keyword>
<dbReference type="OMA" id="LNWMETQ"/>
<dbReference type="InterPro" id="IPR011990">
    <property type="entry name" value="TPR-like_helical_dom_sf"/>
</dbReference>
<dbReference type="eggNOG" id="KOG4197">
    <property type="taxonomic scope" value="Eukaryota"/>
</dbReference>
<dbReference type="Gramene" id="ERN02932">
    <property type="protein sequence ID" value="ERN02932"/>
    <property type="gene ID" value="AMTR_s00135p00094680"/>
</dbReference>
<dbReference type="EMBL" id="KI394463">
    <property type="protein sequence ID" value="ERN02932.1"/>
    <property type="molecule type" value="Genomic_DNA"/>
</dbReference>
<dbReference type="GO" id="GO:0005739">
    <property type="term" value="C:mitochondrion"/>
    <property type="evidence" value="ECO:0000318"/>
    <property type="project" value="GO_Central"/>
</dbReference>
<evidence type="ECO:0000256" key="3">
    <source>
        <dbReference type="PROSITE-ProRule" id="PRU00708"/>
    </source>
</evidence>
<dbReference type="HOGENOM" id="CLU_019802_3_1_1"/>
<organism evidence="4 5">
    <name type="scientific">Amborella trichopoda</name>
    <dbReference type="NCBI Taxonomy" id="13333"/>
    <lineage>
        <taxon>Eukaryota</taxon>
        <taxon>Viridiplantae</taxon>
        <taxon>Streptophyta</taxon>
        <taxon>Embryophyta</taxon>
        <taxon>Tracheophyta</taxon>
        <taxon>Spermatophyta</taxon>
        <taxon>Magnoliopsida</taxon>
        <taxon>Amborellales</taxon>
        <taxon>Amborellaceae</taxon>
        <taxon>Amborella</taxon>
    </lineage>
</organism>
<reference evidence="5" key="1">
    <citation type="journal article" date="2013" name="Science">
        <title>The Amborella genome and the evolution of flowering plants.</title>
        <authorList>
            <consortium name="Amborella Genome Project"/>
        </authorList>
    </citation>
    <scope>NUCLEOTIDE SEQUENCE [LARGE SCALE GENOMIC DNA]</scope>
</reference>
<name>W1NZ90_AMBTC</name>
<accession>W1NZ90</accession>
<dbReference type="Pfam" id="PF13812">
    <property type="entry name" value="PPR_3"/>
    <property type="match status" value="1"/>
</dbReference>
<sequence>MADKNKNQMSATDHAIRLDLIISVHGLPQAEVYFKNLKDDASRKAACLPLLHCYAKAKDTENAEAFMSKLQGWGLALNPALYNEMMKLYMATGRYRKVLLVIRQMKRTMTPLNILSYNLWMNACGMIAGPPAARRVYEEMVNDENVNAGWSSYATMANIYVKAGDTLKAMEALKSAEQKLSNKNRLGYFLLITLYASLSNKEGVLRLWELSKRVKGRISCTNYMCVMLCLVKVGDIGEAEKVFKEWESKCRKYDVRVSNVLLGAYVRKGWMDKAEALHQHTLRKGAIPNFKTWEILTEGWVDRNEMDKAVEAMEKGLSRLKGCKWRPSNSILAAIAEYFEKRGSIEDTERYVNTLRHYGLVNISVYKSLLRVYVQARMVTLDIVKLMESDQIKFDKESLDLIRESRSYASPE</sequence>
<dbReference type="InterPro" id="IPR002885">
    <property type="entry name" value="PPR_rpt"/>
</dbReference>
<dbReference type="Gene3D" id="1.25.40.10">
    <property type="entry name" value="Tetratricopeptide repeat domain"/>
    <property type="match status" value="2"/>
</dbReference>
<dbReference type="PANTHER" id="PTHR45717:SF13">
    <property type="entry name" value="OS02G0796400 PROTEIN"/>
    <property type="match status" value="1"/>
</dbReference>
<evidence type="ECO:0000256" key="2">
    <source>
        <dbReference type="ARBA" id="ARBA00022737"/>
    </source>
</evidence>
<evidence type="ECO:0000313" key="5">
    <source>
        <dbReference type="Proteomes" id="UP000017836"/>
    </source>
</evidence>
<dbReference type="GO" id="GO:0003729">
    <property type="term" value="F:mRNA binding"/>
    <property type="evidence" value="ECO:0007669"/>
    <property type="project" value="UniProtKB-ARBA"/>
</dbReference>